<dbReference type="EMBL" id="VXRG01000150">
    <property type="protein sequence ID" value="MXY95385.1"/>
    <property type="molecule type" value="Genomic_DNA"/>
</dbReference>
<name>A0A6B0YYW6_9CHLR</name>
<evidence type="ECO:0000256" key="3">
    <source>
        <dbReference type="ARBA" id="ARBA00022840"/>
    </source>
</evidence>
<keyword evidence="1" id="KW-0813">Transport</keyword>
<reference evidence="5" key="1">
    <citation type="submission" date="2019-09" db="EMBL/GenBank/DDBJ databases">
        <title>Characterisation of the sponge microbiome using genome-centric metagenomics.</title>
        <authorList>
            <person name="Engelberts J.P."/>
            <person name="Robbins S.J."/>
            <person name="De Goeij J.M."/>
            <person name="Aranda M."/>
            <person name="Bell S.C."/>
            <person name="Webster N.S."/>
        </authorList>
    </citation>
    <scope>NUCLEOTIDE SEQUENCE</scope>
    <source>
        <strain evidence="5">SB0664_bin_27</strain>
    </source>
</reference>
<accession>A0A6B0YYW6</accession>
<dbReference type="InterPro" id="IPR027417">
    <property type="entry name" value="P-loop_NTPase"/>
</dbReference>
<dbReference type="PANTHER" id="PTHR43230">
    <property type="entry name" value="ABC-TYPE DIPEPTIDE/OLIGOPEPTIDE TRANSPORT SYSTEM, ATPASE COMPONENT"/>
    <property type="match status" value="1"/>
</dbReference>
<evidence type="ECO:0000313" key="5">
    <source>
        <dbReference type="EMBL" id="MXY95385.1"/>
    </source>
</evidence>
<keyword evidence="2" id="KW-0547">Nucleotide-binding</keyword>
<dbReference type="GO" id="GO:0015833">
    <property type="term" value="P:peptide transport"/>
    <property type="evidence" value="ECO:0007669"/>
    <property type="project" value="InterPro"/>
</dbReference>
<dbReference type="AlphaFoldDB" id="A0A6B0YYW6"/>
<dbReference type="Gene3D" id="3.40.50.300">
    <property type="entry name" value="P-loop containing nucleotide triphosphate hydrolases"/>
    <property type="match status" value="1"/>
</dbReference>
<dbReference type="PANTHER" id="PTHR43230:SF3">
    <property type="entry name" value="ABC-TYPE DIPEPTIDE_OLIGOPEPTIDE TRANSPORT SYSTEM, ATPASE COMPONENT"/>
    <property type="match status" value="1"/>
</dbReference>
<keyword evidence="3" id="KW-0067">ATP-binding</keyword>
<dbReference type="NCBIfam" id="TIGR01727">
    <property type="entry name" value="oligo_HPY"/>
    <property type="match status" value="1"/>
</dbReference>
<feature type="domain" description="Oligopeptide/dipeptide ABC transporter C-terminal" evidence="4">
    <location>
        <begin position="1"/>
        <end position="67"/>
    </location>
</feature>
<comment type="caution">
    <text evidence="5">The sequence shown here is derived from an EMBL/GenBank/DDBJ whole genome shotgun (WGS) entry which is preliminary data.</text>
</comment>
<evidence type="ECO:0000259" key="4">
    <source>
        <dbReference type="Pfam" id="PF08352"/>
    </source>
</evidence>
<protein>
    <recommendedName>
        <fullName evidence="4">Oligopeptide/dipeptide ABC transporter C-terminal domain-containing protein</fullName>
    </recommendedName>
</protein>
<sequence length="89" mass="9630">MESGDIEGVIQNPRHPYTQLLVGSITLPDPEVRWEGRSASAVSEETAAINLGGCMFYHRCTHAMERCASGAPPDYAVGPNQSASCFLFE</sequence>
<dbReference type="InterPro" id="IPR013563">
    <property type="entry name" value="Oligopep_ABC_C"/>
</dbReference>
<evidence type="ECO:0000256" key="1">
    <source>
        <dbReference type="ARBA" id="ARBA00022448"/>
    </source>
</evidence>
<organism evidence="5">
    <name type="scientific">Caldilineaceae bacterium SB0664_bin_27</name>
    <dbReference type="NCBI Taxonomy" id="2605260"/>
    <lineage>
        <taxon>Bacteria</taxon>
        <taxon>Bacillati</taxon>
        <taxon>Chloroflexota</taxon>
        <taxon>Caldilineae</taxon>
        <taxon>Caldilineales</taxon>
        <taxon>Caldilineaceae</taxon>
    </lineage>
</organism>
<proteinExistence type="predicted"/>
<gene>
    <name evidence="5" type="ORF">F4Y42_18240</name>
</gene>
<dbReference type="Pfam" id="PF08352">
    <property type="entry name" value="oligo_HPY"/>
    <property type="match status" value="1"/>
</dbReference>
<dbReference type="GO" id="GO:0005524">
    <property type="term" value="F:ATP binding"/>
    <property type="evidence" value="ECO:0007669"/>
    <property type="project" value="UniProtKB-KW"/>
</dbReference>
<evidence type="ECO:0000256" key="2">
    <source>
        <dbReference type="ARBA" id="ARBA00022741"/>
    </source>
</evidence>